<dbReference type="GO" id="GO:0016787">
    <property type="term" value="F:hydrolase activity"/>
    <property type="evidence" value="ECO:0007669"/>
    <property type="project" value="UniProtKB-KW"/>
</dbReference>
<dbReference type="OrthoDB" id="9808398at2"/>
<name>A0A2N5DMR7_9CAUL</name>
<dbReference type="Pfam" id="PF00561">
    <property type="entry name" value="Abhydrolase_1"/>
    <property type="match status" value="1"/>
</dbReference>
<feature type="domain" description="AB hydrolase-1" evidence="2">
    <location>
        <begin position="24"/>
        <end position="124"/>
    </location>
</feature>
<dbReference type="InterPro" id="IPR050266">
    <property type="entry name" value="AB_hydrolase_sf"/>
</dbReference>
<keyword evidence="1 3" id="KW-0378">Hydrolase</keyword>
<accession>A0A2N5DMR7</accession>
<evidence type="ECO:0000313" key="4">
    <source>
        <dbReference type="Proteomes" id="UP000234479"/>
    </source>
</evidence>
<dbReference type="Gene3D" id="3.40.50.1820">
    <property type="entry name" value="alpha/beta hydrolase"/>
    <property type="match status" value="1"/>
</dbReference>
<dbReference type="Proteomes" id="UP000234479">
    <property type="component" value="Unassembled WGS sequence"/>
</dbReference>
<dbReference type="SUPFAM" id="SSF53474">
    <property type="entry name" value="alpha/beta-Hydrolases"/>
    <property type="match status" value="1"/>
</dbReference>
<evidence type="ECO:0000259" key="2">
    <source>
        <dbReference type="Pfam" id="PF00561"/>
    </source>
</evidence>
<comment type="caution">
    <text evidence="3">The sequence shown here is derived from an EMBL/GenBank/DDBJ whole genome shotgun (WGS) entry which is preliminary data.</text>
</comment>
<sequence>MFRFTTSDGLSIACHEWGDDVAAPPVVLHHGFSASGLINWKAPGIVDALVAAGRRVIAIDARGHGASDKPHDPAFYGEARMARDVSELIDHLGVPAIDLAGYSMGAIVSLICASQEPRVRRLVTGGVGEGVVATGGVDTRHVPSDAIVQALLVEDVSMIEHPAAAPFRLFADAIGADRKALAAQASVVHATPIPLDRITAPTLVIAGDDDPLAVHPERLAAAIPGARSLVVSGDHRSAVAAPAFAQAIVAFLAG</sequence>
<dbReference type="RefSeq" id="WP_101717523.1">
    <property type="nucleotide sequence ID" value="NZ_PJRS01000016.1"/>
</dbReference>
<dbReference type="InterPro" id="IPR029058">
    <property type="entry name" value="AB_hydrolase_fold"/>
</dbReference>
<protein>
    <submittedName>
        <fullName evidence="3">Alpha/beta hydrolase</fullName>
    </submittedName>
</protein>
<dbReference type="EMBL" id="PJRS01000016">
    <property type="protein sequence ID" value="PLR27360.1"/>
    <property type="molecule type" value="Genomic_DNA"/>
</dbReference>
<dbReference type="AlphaFoldDB" id="A0A2N5DMR7"/>
<dbReference type="PANTHER" id="PTHR43798:SF31">
    <property type="entry name" value="AB HYDROLASE SUPERFAMILY PROTEIN YCLE"/>
    <property type="match status" value="1"/>
</dbReference>
<reference evidence="3 4" key="1">
    <citation type="submission" date="2017-12" db="EMBL/GenBank/DDBJ databases">
        <title>The genome sequence of Caulobacter sp. 410.</title>
        <authorList>
            <person name="Gao J."/>
            <person name="Mao X."/>
            <person name="Sun J."/>
        </authorList>
    </citation>
    <scope>NUCLEOTIDE SEQUENCE [LARGE SCALE GENOMIC DNA]</scope>
    <source>
        <strain evidence="3 4">410</strain>
    </source>
</reference>
<evidence type="ECO:0000313" key="3">
    <source>
        <dbReference type="EMBL" id="PLR27360.1"/>
    </source>
</evidence>
<gene>
    <name evidence="3" type="ORF">SGCZBJ_08225</name>
</gene>
<evidence type="ECO:0000256" key="1">
    <source>
        <dbReference type="ARBA" id="ARBA00022801"/>
    </source>
</evidence>
<dbReference type="GO" id="GO:0016020">
    <property type="term" value="C:membrane"/>
    <property type="evidence" value="ECO:0007669"/>
    <property type="project" value="TreeGrafter"/>
</dbReference>
<dbReference type="PRINTS" id="PR00111">
    <property type="entry name" value="ABHYDROLASE"/>
</dbReference>
<dbReference type="PANTHER" id="PTHR43798">
    <property type="entry name" value="MONOACYLGLYCEROL LIPASE"/>
    <property type="match status" value="1"/>
</dbReference>
<proteinExistence type="predicted"/>
<organism evidence="3 4">
    <name type="scientific">Caulobacter zeae</name>
    <dbReference type="NCBI Taxonomy" id="2055137"/>
    <lineage>
        <taxon>Bacteria</taxon>
        <taxon>Pseudomonadati</taxon>
        <taxon>Pseudomonadota</taxon>
        <taxon>Alphaproteobacteria</taxon>
        <taxon>Caulobacterales</taxon>
        <taxon>Caulobacteraceae</taxon>
        <taxon>Caulobacter</taxon>
    </lineage>
</organism>
<keyword evidence="4" id="KW-1185">Reference proteome</keyword>
<dbReference type="InterPro" id="IPR000073">
    <property type="entry name" value="AB_hydrolase_1"/>
</dbReference>